<dbReference type="GO" id="GO:0005525">
    <property type="term" value="F:GTP binding"/>
    <property type="evidence" value="ECO:0007669"/>
    <property type="project" value="UniProtKB-KW"/>
</dbReference>
<dbReference type="Proteomes" id="UP000604475">
    <property type="component" value="Unassembled WGS sequence"/>
</dbReference>
<evidence type="ECO:0000256" key="6">
    <source>
        <dbReference type="HAMAP-Rule" id="MF_00223"/>
    </source>
</evidence>
<comment type="catalytic activity">
    <reaction evidence="1 6">
        <text>GTP + H2O = 7,8-dihydroneopterin 3'-triphosphate + formate + H(+)</text>
        <dbReference type="Rhea" id="RHEA:17473"/>
        <dbReference type="ChEBI" id="CHEBI:15377"/>
        <dbReference type="ChEBI" id="CHEBI:15378"/>
        <dbReference type="ChEBI" id="CHEBI:15740"/>
        <dbReference type="ChEBI" id="CHEBI:37565"/>
        <dbReference type="ChEBI" id="CHEBI:58462"/>
        <dbReference type="EC" id="3.5.4.16"/>
    </reaction>
</comment>
<dbReference type="SUPFAM" id="SSF55620">
    <property type="entry name" value="Tetrahydrobiopterin biosynthesis enzymes-like"/>
    <property type="match status" value="1"/>
</dbReference>
<evidence type="ECO:0000259" key="7">
    <source>
        <dbReference type="Pfam" id="PF01227"/>
    </source>
</evidence>
<dbReference type="InterPro" id="IPR018234">
    <property type="entry name" value="GTP_CycHdrlase_I_CS"/>
</dbReference>
<proteinExistence type="inferred from homology"/>
<dbReference type="InterPro" id="IPR020602">
    <property type="entry name" value="GTP_CycHdrlase_I_dom"/>
</dbReference>
<accession>A0A937UU48</accession>
<evidence type="ECO:0000313" key="9">
    <source>
        <dbReference type="Proteomes" id="UP000604475"/>
    </source>
</evidence>
<dbReference type="Gene3D" id="1.10.286.10">
    <property type="match status" value="1"/>
</dbReference>
<dbReference type="Pfam" id="PF01227">
    <property type="entry name" value="GTP_cyclohydroI"/>
    <property type="match status" value="1"/>
</dbReference>
<dbReference type="GO" id="GO:0005737">
    <property type="term" value="C:cytoplasm"/>
    <property type="evidence" value="ECO:0007669"/>
    <property type="project" value="TreeGrafter"/>
</dbReference>
<keyword evidence="6" id="KW-0862">Zinc</keyword>
<dbReference type="InterPro" id="IPR001474">
    <property type="entry name" value="GTP_CycHdrlase_I"/>
</dbReference>
<evidence type="ECO:0000256" key="3">
    <source>
        <dbReference type="ARBA" id="ARBA00008085"/>
    </source>
</evidence>
<dbReference type="PANTHER" id="PTHR11109:SF7">
    <property type="entry name" value="GTP CYCLOHYDROLASE 1"/>
    <property type="match status" value="1"/>
</dbReference>
<dbReference type="GO" id="GO:0008270">
    <property type="term" value="F:zinc ion binding"/>
    <property type="evidence" value="ECO:0007669"/>
    <property type="project" value="UniProtKB-UniRule"/>
</dbReference>
<dbReference type="NCBIfam" id="NF006825">
    <property type="entry name" value="PRK09347.1-2"/>
    <property type="match status" value="1"/>
</dbReference>
<comment type="caution">
    <text evidence="8">The sequence shown here is derived from an EMBL/GenBank/DDBJ whole genome shotgun (WGS) entry which is preliminary data.</text>
</comment>
<dbReference type="GO" id="GO:0046654">
    <property type="term" value="P:tetrahydrofolate biosynthetic process"/>
    <property type="evidence" value="ECO:0007669"/>
    <property type="project" value="UniProtKB-UniRule"/>
</dbReference>
<feature type="binding site" evidence="6">
    <location>
        <position position="129"/>
    </location>
    <ligand>
        <name>Zn(2+)</name>
        <dbReference type="ChEBI" id="CHEBI:29105"/>
    </ligand>
</feature>
<dbReference type="AlphaFoldDB" id="A0A937UU48"/>
<protein>
    <recommendedName>
        <fullName evidence="6">GTP cyclohydrolase 1</fullName>
        <ecNumber evidence="6">3.5.4.16</ecNumber>
    </recommendedName>
    <alternativeName>
        <fullName evidence="6">GTP cyclohydrolase I</fullName>
        <shortName evidence="6">GTP-CH-I</shortName>
    </alternativeName>
</protein>
<dbReference type="EC" id="3.5.4.16" evidence="6"/>
<dbReference type="HAMAP" id="MF_00223">
    <property type="entry name" value="FolE"/>
    <property type="match status" value="1"/>
</dbReference>
<dbReference type="InterPro" id="IPR043134">
    <property type="entry name" value="GTP-CH-I_N"/>
</dbReference>
<evidence type="ECO:0000256" key="1">
    <source>
        <dbReference type="ARBA" id="ARBA00001052"/>
    </source>
</evidence>
<dbReference type="InterPro" id="IPR043133">
    <property type="entry name" value="GTP-CH-I_C/QueF"/>
</dbReference>
<feature type="domain" description="GTP cyclohydrolase I" evidence="7">
    <location>
        <begin position="61"/>
        <end position="237"/>
    </location>
</feature>
<feature type="binding site" evidence="6">
    <location>
        <position position="132"/>
    </location>
    <ligand>
        <name>Zn(2+)</name>
        <dbReference type="ChEBI" id="CHEBI:29105"/>
    </ligand>
</feature>
<keyword evidence="6" id="KW-0479">Metal-binding</keyword>
<evidence type="ECO:0000256" key="5">
    <source>
        <dbReference type="ARBA" id="ARBA00022801"/>
    </source>
</evidence>
<keyword evidence="6" id="KW-0547">Nucleotide-binding</keyword>
<reference evidence="8" key="1">
    <citation type="submission" date="2020-12" db="EMBL/GenBank/DDBJ databases">
        <title>Genomic characterization of non-nitrogen-fixing Frankia strains.</title>
        <authorList>
            <person name="Carlos-Shanley C."/>
            <person name="Guerra T."/>
            <person name="Hahn D."/>
        </authorList>
    </citation>
    <scope>NUCLEOTIDE SEQUENCE</scope>
    <source>
        <strain evidence="8">CN6</strain>
    </source>
</reference>
<dbReference type="NCBIfam" id="NF006826">
    <property type="entry name" value="PRK09347.1-3"/>
    <property type="match status" value="1"/>
</dbReference>
<keyword evidence="5 6" id="KW-0378">Hydrolase</keyword>
<evidence type="ECO:0000256" key="4">
    <source>
        <dbReference type="ARBA" id="ARBA00022563"/>
    </source>
</evidence>
<sequence length="241" mass="25708">MTSETDQAVLPTDLAHLGAPASLAGEDGEAVTEAGSGSGAAVAAFRPGNGRLRPFDHARVAAAVRELLIGIGEDPDREGLRKTPDRVARAYAEAVEGLGRDPADVLTTVFDEGHDEMVLVRDIDFSSLCEHHLVVFSGKAHVAYIPNENGQITGLSKLARLVDLFARRPQVQERLTSQVADALVDVLKPRGVMVVVEAEHLCMSMRGVRKPGACTVTSAVRGQFLSPATRNEGMSLILSHR</sequence>
<dbReference type="FunFam" id="3.30.1130.10:FF:000001">
    <property type="entry name" value="GTP cyclohydrolase 1"/>
    <property type="match status" value="1"/>
</dbReference>
<keyword evidence="9" id="KW-1185">Reference proteome</keyword>
<organism evidence="8 9">
    <name type="scientific">Frankia nepalensis</name>
    <dbReference type="NCBI Taxonomy" id="1836974"/>
    <lineage>
        <taxon>Bacteria</taxon>
        <taxon>Bacillati</taxon>
        <taxon>Actinomycetota</taxon>
        <taxon>Actinomycetes</taxon>
        <taxon>Frankiales</taxon>
        <taxon>Frankiaceae</taxon>
        <taxon>Frankia</taxon>
    </lineage>
</organism>
<dbReference type="PROSITE" id="PS00859">
    <property type="entry name" value="GTP_CYCLOHYDROL_1_1"/>
    <property type="match status" value="1"/>
</dbReference>
<dbReference type="GO" id="GO:0006730">
    <property type="term" value="P:one-carbon metabolic process"/>
    <property type="evidence" value="ECO:0007669"/>
    <property type="project" value="UniProtKB-UniRule"/>
</dbReference>
<comment type="similarity">
    <text evidence="3 6">Belongs to the GTP cyclohydrolase I family.</text>
</comment>
<gene>
    <name evidence="6 8" type="primary">folE</name>
    <name evidence="8" type="ORF">I7412_42620</name>
</gene>
<comment type="subunit">
    <text evidence="6">Homopolymer.</text>
</comment>
<dbReference type="FunFam" id="1.10.286.10:FF:000001">
    <property type="entry name" value="GTP cyclohydrolase 1"/>
    <property type="match status" value="1"/>
</dbReference>
<dbReference type="Gene3D" id="3.30.1130.10">
    <property type="match status" value="1"/>
</dbReference>
<dbReference type="GO" id="GO:0003934">
    <property type="term" value="F:GTP cyclohydrolase I activity"/>
    <property type="evidence" value="ECO:0007669"/>
    <property type="project" value="UniProtKB-UniRule"/>
</dbReference>
<dbReference type="EMBL" id="JAEACQ010000396">
    <property type="protein sequence ID" value="MBL7633733.1"/>
    <property type="molecule type" value="Genomic_DNA"/>
</dbReference>
<keyword evidence="6" id="KW-0342">GTP-binding</keyword>
<dbReference type="PANTHER" id="PTHR11109">
    <property type="entry name" value="GTP CYCLOHYDROLASE I"/>
    <property type="match status" value="1"/>
</dbReference>
<evidence type="ECO:0000256" key="2">
    <source>
        <dbReference type="ARBA" id="ARBA00005080"/>
    </source>
</evidence>
<keyword evidence="4 6" id="KW-0554">One-carbon metabolism</keyword>
<dbReference type="PROSITE" id="PS00860">
    <property type="entry name" value="GTP_CYCLOHYDROL_1_2"/>
    <property type="match status" value="1"/>
</dbReference>
<dbReference type="GO" id="GO:0006729">
    <property type="term" value="P:tetrahydrobiopterin biosynthetic process"/>
    <property type="evidence" value="ECO:0007669"/>
    <property type="project" value="TreeGrafter"/>
</dbReference>
<feature type="binding site" evidence="6">
    <location>
        <position position="202"/>
    </location>
    <ligand>
        <name>Zn(2+)</name>
        <dbReference type="ChEBI" id="CHEBI:29105"/>
    </ligand>
</feature>
<dbReference type="NCBIfam" id="TIGR00063">
    <property type="entry name" value="folE"/>
    <property type="match status" value="1"/>
</dbReference>
<evidence type="ECO:0000313" key="8">
    <source>
        <dbReference type="EMBL" id="MBL7633733.1"/>
    </source>
</evidence>
<comment type="pathway">
    <text evidence="2 6">Cofactor biosynthesis; 7,8-dihydroneopterin triphosphate biosynthesis; 7,8-dihydroneopterin triphosphate from GTP: step 1/1.</text>
</comment>
<name>A0A937UU48_9ACTN</name>